<dbReference type="AlphaFoldDB" id="A0A9X2H6Z8"/>
<dbReference type="Proteomes" id="UP001155220">
    <property type="component" value="Unassembled WGS sequence"/>
</dbReference>
<dbReference type="Gene3D" id="3.40.50.150">
    <property type="entry name" value="Vaccinia Virus protein VP39"/>
    <property type="match status" value="1"/>
</dbReference>
<keyword evidence="5" id="KW-1185">Reference proteome</keyword>
<evidence type="ECO:0000313" key="5">
    <source>
        <dbReference type="Proteomes" id="UP001155220"/>
    </source>
</evidence>
<dbReference type="RefSeq" id="WP_253965688.1">
    <property type="nucleotide sequence ID" value="NZ_JALHBS010000109.1"/>
</dbReference>
<accession>A0A9X2H6Z8</accession>
<proteinExistence type="predicted"/>
<dbReference type="SUPFAM" id="SSF53335">
    <property type="entry name" value="S-adenosyl-L-methionine-dependent methyltransferases"/>
    <property type="match status" value="1"/>
</dbReference>
<organism evidence="4 5">
    <name type="scientific">Aurantimonas marianensis</name>
    <dbReference type="NCBI Taxonomy" id="2920428"/>
    <lineage>
        <taxon>Bacteria</taxon>
        <taxon>Pseudomonadati</taxon>
        <taxon>Pseudomonadota</taxon>
        <taxon>Alphaproteobacteria</taxon>
        <taxon>Hyphomicrobiales</taxon>
        <taxon>Aurantimonadaceae</taxon>
        <taxon>Aurantimonas</taxon>
    </lineage>
</organism>
<protein>
    <submittedName>
        <fullName evidence="4">Nodulation S family protein</fullName>
    </submittedName>
</protein>
<dbReference type="GO" id="GO:0009312">
    <property type="term" value="P:oligosaccharide biosynthetic process"/>
    <property type="evidence" value="ECO:0007669"/>
    <property type="project" value="InterPro"/>
</dbReference>
<evidence type="ECO:0000256" key="2">
    <source>
        <dbReference type="ARBA" id="ARBA00022679"/>
    </source>
</evidence>
<dbReference type="Pfam" id="PF05401">
    <property type="entry name" value="NodS"/>
    <property type="match status" value="1"/>
</dbReference>
<dbReference type="InterPro" id="IPR008715">
    <property type="entry name" value="SAM-MeTfrase_NodS-like"/>
</dbReference>
<reference evidence="4" key="1">
    <citation type="submission" date="2022-03" db="EMBL/GenBank/DDBJ databases">
        <title>Aurantimonas Liuensis sp. Nov., isolated from the hadal seawater of the Mariana Trench.</title>
        <authorList>
            <person name="Liu R."/>
        </authorList>
    </citation>
    <scope>NUCLEOTIDE SEQUENCE</scope>
    <source>
        <strain evidence="4">LRZ36</strain>
    </source>
</reference>
<dbReference type="InterPro" id="IPR029063">
    <property type="entry name" value="SAM-dependent_MTases_sf"/>
</dbReference>
<dbReference type="GO" id="GO:0008757">
    <property type="term" value="F:S-adenosylmethionine-dependent methyltransferase activity"/>
    <property type="evidence" value="ECO:0007669"/>
    <property type="project" value="InterPro"/>
</dbReference>
<keyword evidence="2" id="KW-0808">Transferase</keyword>
<sequence>MRKVIDVAGFEALFASDPDPWRYAEAPFEHYKRGILLRACGTRRYGRGLELGCANGETTAALADRCLRLTATDGSATALDIARRRNSGRENVTFVEAVLPEAMPTGPFDLIVVSEVLYYLSPKALRHCLSALEQAIAPGGRIVLLHHIVPFDDAATLPARATMIAKRFLRRRWRLQVHYRNARYVALAFDTGRGARKAGIRRDRTRR</sequence>
<gene>
    <name evidence="4" type="ORF">MJ956_17100</name>
</gene>
<evidence type="ECO:0000256" key="1">
    <source>
        <dbReference type="ARBA" id="ARBA00022603"/>
    </source>
</evidence>
<keyword evidence="3" id="KW-0949">S-adenosyl-L-methionine</keyword>
<dbReference type="EMBL" id="JALHBS010000109">
    <property type="protein sequence ID" value="MCP3056850.1"/>
    <property type="molecule type" value="Genomic_DNA"/>
</dbReference>
<evidence type="ECO:0000256" key="3">
    <source>
        <dbReference type="ARBA" id="ARBA00022691"/>
    </source>
</evidence>
<evidence type="ECO:0000313" key="4">
    <source>
        <dbReference type="EMBL" id="MCP3056850.1"/>
    </source>
</evidence>
<dbReference type="PANTHER" id="PTHR43464:SF19">
    <property type="entry name" value="UBIQUINONE BIOSYNTHESIS O-METHYLTRANSFERASE, MITOCHONDRIAL"/>
    <property type="match status" value="1"/>
</dbReference>
<dbReference type="PANTHER" id="PTHR43464">
    <property type="entry name" value="METHYLTRANSFERASE"/>
    <property type="match status" value="1"/>
</dbReference>
<dbReference type="CDD" id="cd02440">
    <property type="entry name" value="AdoMet_MTases"/>
    <property type="match status" value="1"/>
</dbReference>
<keyword evidence="1" id="KW-0489">Methyltransferase</keyword>
<comment type="caution">
    <text evidence="4">The sequence shown here is derived from an EMBL/GenBank/DDBJ whole genome shotgun (WGS) entry which is preliminary data.</text>
</comment>
<name>A0A9X2H6Z8_9HYPH</name>
<dbReference type="GO" id="GO:0032259">
    <property type="term" value="P:methylation"/>
    <property type="evidence" value="ECO:0007669"/>
    <property type="project" value="UniProtKB-KW"/>
</dbReference>